<dbReference type="Pfam" id="PF18301">
    <property type="entry name" value="preATP-grasp_3"/>
    <property type="match status" value="1"/>
</dbReference>
<name>A0A318GY64_9BURK</name>
<organism evidence="3 4">
    <name type="scientific">Sphaerotilus hippei</name>
    <dbReference type="NCBI Taxonomy" id="744406"/>
    <lineage>
        <taxon>Bacteria</taxon>
        <taxon>Pseudomonadati</taxon>
        <taxon>Pseudomonadota</taxon>
        <taxon>Betaproteobacteria</taxon>
        <taxon>Burkholderiales</taxon>
        <taxon>Sphaerotilaceae</taxon>
        <taxon>Sphaerotilus</taxon>
    </lineage>
</organism>
<feature type="domain" description="ATP-grasp" evidence="2">
    <location>
        <begin position="119"/>
        <end position="314"/>
    </location>
</feature>
<dbReference type="InterPro" id="IPR003806">
    <property type="entry name" value="ATP-grasp_PylC-type"/>
</dbReference>
<accession>A0A318GY64</accession>
<dbReference type="GO" id="GO:0016874">
    <property type="term" value="F:ligase activity"/>
    <property type="evidence" value="ECO:0007669"/>
    <property type="project" value="UniProtKB-KW"/>
</dbReference>
<dbReference type="PROSITE" id="PS50975">
    <property type="entry name" value="ATP_GRASP"/>
    <property type="match status" value="1"/>
</dbReference>
<dbReference type="Pfam" id="PF02655">
    <property type="entry name" value="ATP-grasp_3"/>
    <property type="match status" value="1"/>
</dbReference>
<proteinExistence type="predicted"/>
<evidence type="ECO:0000313" key="3">
    <source>
        <dbReference type="EMBL" id="PXW91566.1"/>
    </source>
</evidence>
<comment type="caution">
    <text evidence="3">The sequence shown here is derived from an EMBL/GenBank/DDBJ whole genome shotgun (WGS) entry which is preliminary data.</text>
</comment>
<reference evidence="3 4" key="1">
    <citation type="submission" date="2018-05" db="EMBL/GenBank/DDBJ databases">
        <title>Genomic Encyclopedia of Type Strains, Phase IV (KMG-IV): sequencing the most valuable type-strain genomes for metagenomic binning, comparative biology and taxonomic classification.</title>
        <authorList>
            <person name="Goeker M."/>
        </authorList>
    </citation>
    <scope>NUCLEOTIDE SEQUENCE [LARGE SCALE GENOMIC DNA]</scope>
    <source>
        <strain evidence="3 4">DSM 566</strain>
    </source>
</reference>
<dbReference type="Proteomes" id="UP000247811">
    <property type="component" value="Unassembled WGS sequence"/>
</dbReference>
<dbReference type="InterPro" id="IPR024710">
    <property type="entry name" value="MfnD"/>
</dbReference>
<dbReference type="PIRSF" id="PIRSF016766">
    <property type="entry name" value="UCP016766_ATPgrasp"/>
    <property type="match status" value="1"/>
</dbReference>
<dbReference type="InterPro" id="IPR040803">
    <property type="entry name" value="MfnD_preATP-grasp"/>
</dbReference>
<keyword evidence="3" id="KW-0436">Ligase</keyword>
<dbReference type="Gene3D" id="3.30.470.20">
    <property type="entry name" value="ATP-grasp fold, B domain"/>
    <property type="match status" value="1"/>
</dbReference>
<evidence type="ECO:0000256" key="1">
    <source>
        <dbReference type="PROSITE-ProRule" id="PRU00409"/>
    </source>
</evidence>
<keyword evidence="1" id="KW-0067">ATP-binding</keyword>
<gene>
    <name evidence="3" type="ORF">C7444_13210</name>
</gene>
<dbReference type="AlphaFoldDB" id="A0A318GY64"/>
<dbReference type="OrthoDB" id="271331at2"/>
<dbReference type="Gene3D" id="3.40.50.11770">
    <property type="match status" value="1"/>
</dbReference>
<dbReference type="GO" id="GO:0005524">
    <property type="term" value="F:ATP binding"/>
    <property type="evidence" value="ECO:0007669"/>
    <property type="project" value="UniProtKB-UniRule"/>
</dbReference>
<dbReference type="InterPro" id="IPR011761">
    <property type="entry name" value="ATP-grasp"/>
</dbReference>
<dbReference type="RefSeq" id="WP_110402567.1">
    <property type="nucleotide sequence ID" value="NZ_QJJS01000032.1"/>
</dbReference>
<sequence>MKSILVCEFVSAGGLVGHAAEAALMPLGRSMRDAMVGDLLALDGAWSVSAATCAGAALAVGHVGRARDCPVPAGQATLDFLATQAPRHDRVWVVAPETGGLLQRCHEVVGAARWIGCGAEALRLASSKTLSLRCLQARGARTALDTAFERVARRWVVKPDDGAGAVDTQVFGDWPQAEAEARQRLQRGATVTLQPWVEGEAMSASLLCAAGSAELLSLNRQQVVIGSDGRVGFDGVRIGQFGPGDARWAPVQQLARQVATALPGLRGFVGIDLVWHETAGPVAIEVNPRVSCAYVGMSRALERSLAAEILALHPEVDHVGA</sequence>
<dbReference type="GO" id="GO:0046872">
    <property type="term" value="F:metal ion binding"/>
    <property type="evidence" value="ECO:0007669"/>
    <property type="project" value="InterPro"/>
</dbReference>
<keyword evidence="1" id="KW-0547">Nucleotide-binding</keyword>
<evidence type="ECO:0000259" key="2">
    <source>
        <dbReference type="PROSITE" id="PS50975"/>
    </source>
</evidence>
<evidence type="ECO:0000313" key="4">
    <source>
        <dbReference type="Proteomes" id="UP000247811"/>
    </source>
</evidence>
<dbReference type="EMBL" id="QJJS01000032">
    <property type="protein sequence ID" value="PXW91566.1"/>
    <property type="molecule type" value="Genomic_DNA"/>
</dbReference>
<keyword evidence="4" id="KW-1185">Reference proteome</keyword>
<protein>
    <submittedName>
        <fullName evidence="3">Putative ATP-grasp superfamily ATP-dependent carboligase</fullName>
    </submittedName>
</protein>
<dbReference type="SUPFAM" id="SSF56059">
    <property type="entry name" value="Glutathione synthetase ATP-binding domain-like"/>
    <property type="match status" value="1"/>
</dbReference>